<sequence>MPNPASMVLKGLRVAGGKTLLRFAGWAGVAVAVGELGWFTAKKGKILERFTHYYCEEGKVTCGKMIPDDLVERALEDPGTQNIAVEVKCPHCPRGKRTVKSEEWHKMKANREKWI</sequence>
<gene>
    <name evidence="2" type="ORF">HXW94_17765</name>
</gene>
<feature type="transmembrane region" description="Helical" evidence="1">
    <location>
        <begin position="20"/>
        <end position="39"/>
    </location>
</feature>
<organism evidence="2 3">
    <name type="scientific">Desulfobacter latus</name>
    <dbReference type="NCBI Taxonomy" id="2292"/>
    <lineage>
        <taxon>Bacteria</taxon>
        <taxon>Pseudomonadati</taxon>
        <taxon>Thermodesulfobacteriota</taxon>
        <taxon>Desulfobacteria</taxon>
        <taxon>Desulfobacterales</taxon>
        <taxon>Desulfobacteraceae</taxon>
        <taxon>Desulfobacter</taxon>
    </lineage>
</organism>
<dbReference type="RefSeq" id="WP_178368252.1">
    <property type="nucleotide sequence ID" value="NZ_JACADJ010000115.1"/>
</dbReference>
<evidence type="ECO:0000256" key="1">
    <source>
        <dbReference type="SAM" id="Phobius"/>
    </source>
</evidence>
<accession>A0A850TB04</accession>
<evidence type="ECO:0000313" key="3">
    <source>
        <dbReference type="Proteomes" id="UP000553343"/>
    </source>
</evidence>
<evidence type="ECO:0000313" key="2">
    <source>
        <dbReference type="EMBL" id="NWH06802.1"/>
    </source>
</evidence>
<dbReference type="Proteomes" id="UP000553343">
    <property type="component" value="Unassembled WGS sequence"/>
</dbReference>
<reference evidence="2 3" key="1">
    <citation type="submission" date="2020-06" db="EMBL/GenBank/DDBJ databases">
        <title>High-quality draft genome of sulfate reducer Desulfobacter latus type strain AcrS2 isolated from marine sediment.</title>
        <authorList>
            <person name="Hoppe M."/>
            <person name="Larsen C.K."/>
            <person name="Marshall I.P.G."/>
            <person name="Schramm A."/>
            <person name="Marietou A.G."/>
        </authorList>
    </citation>
    <scope>NUCLEOTIDE SEQUENCE [LARGE SCALE GENOMIC DNA]</scope>
    <source>
        <strain evidence="2 3">AcRS2</strain>
    </source>
</reference>
<keyword evidence="1" id="KW-0812">Transmembrane</keyword>
<keyword evidence="1" id="KW-0472">Membrane</keyword>
<keyword evidence="3" id="KW-1185">Reference proteome</keyword>
<name>A0A850TB04_9BACT</name>
<dbReference type="EMBL" id="JACADJ010000115">
    <property type="protein sequence ID" value="NWH06802.1"/>
    <property type="molecule type" value="Genomic_DNA"/>
</dbReference>
<keyword evidence="1" id="KW-1133">Transmembrane helix</keyword>
<proteinExistence type="predicted"/>
<dbReference type="AlphaFoldDB" id="A0A850TB04"/>
<protein>
    <submittedName>
        <fullName evidence="2">Uncharacterized protein</fullName>
    </submittedName>
</protein>
<comment type="caution">
    <text evidence="2">The sequence shown here is derived from an EMBL/GenBank/DDBJ whole genome shotgun (WGS) entry which is preliminary data.</text>
</comment>